<feature type="compositionally biased region" description="Basic and acidic residues" evidence="1">
    <location>
        <begin position="37"/>
        <end position="48"/>
    </location>
</feature>
<reference evidence="2 3" key="1">
    <citation type="submission" date="2024-03" db="EMBL/GenBank/DDBJ databases">
        <title>Complete genome sequence of the green alga Chloropicon roscoffensis RCC1871.</title>
        <authorList>
            <person name="Lemieux C."/>
            <person name="Pombert J.-F."/>
            <person name="Otis C."/>
            <person name="Turmel M."/>
        </authorList>
    </citation>
    <scope>NUCLEOTIDE SEQUENCE [LARGE SCALE GENOMIC DNA]</scope>
    <source>
        <strain evidence="2 3">RCC1871</strain>
    </source>
</reference>
<dbReference type="Proteomes" id="UP001472866">
    <property type="component" value="Chromosome 05"/>
</dbReference>
<keyword evidence="3" id="KW-1185">Reference proteome</keyword>
<dbReference type="AlphaFoldDB" id="A0AAX4P7D4"/>
<evidence type="ECO:0000256" key="1">
    <source>
        <dbReference type="SAM" id="MobiDB-lite"/>
    </source>
</evidence>
<feature type="region of interest" description="Disordered" evidence="1">
    <location>
        <begin position="1"/>
        <end position="70"/>
    </location>
</feature>
<evidence type="ECO:0000313" key="3">
    <source>
        <dbReference type="Proteomes" id="UP001472866"/>
    </source>
</evidence>
<organism evidence="2 3">
    <name type="scientific">Chloropicon roscoffensis</name>
    <dbReference type="NCBI Taxonomy" id="1461544"/>
    <lineage>
        <taxon>Eukaryota</taxon>
        <taxon>Viridiplantae</taxon>
        <taxon>Chlorophyta</taxon>
        <taxon>Chloropicophyceae</taxon>
        <taxon>Chloropicales</taxon>
        <taxon>Chloropicaceae</taxon>
        <taxon>Chloropicon</taxon>
    </lineage>
</organism>
<proteinExistence type="predicted"/>
<protein>
    <submittedName>
        <fullName evidence="2">Uncharacterized protein</fullName>
    </submittedName>
</protein>
<accession>A0AAX4P7D4</accession>
<sequence>MAGTCLPSSAKPGAPLEAPQQEDPPDVGGPAGEDAVEERAPLADRTNKATEGGVAAAKEVPGGSKGKGRKARCGKLLLTNKRGRALINALGSCMSSPLGLTAFQGHWKDKNKVKSRDEFYAKLWSKEWRAVEKWSALCGEEECRFPSQRTLFDFFDNVVLPAFKAEQDRKWGIMLAIMMESSSA</sequence>
<evidence type="ECO:0000313" key="2">
    <source>
        <dbReference type="EMBL" id="WZN62227.1"/>
    </source>
</evidence>
<gene>
    <name evidence="2" type="ORF">HKI87_05g37630</name>
</gene>
<dbReference type="EMBL" id="CP151505">
    <property type="protein sequence ID" value="WZN62227.1"/>
    <property type="molecule type" value="Genomic_DNA"/>
</dbReference>
<name>A0AAX4P7D4_9CHLO</name>